<proteinExistence type="predicted"/>
<accession>A0ABW4L303</accession>
<dbReference type="Proteomes" id="UP001597277">
    <property type="component" value="Unassembled WGS sequence"/>
</dbReference>
<organism evidence="2 3">
    <name type="scientific">Georgenia deserti</name>
    <dbReference type="NCBI Taxonomy" id="2093781"/>
    <lineage>
        <taxon>Bacteria</taxon>
        <taxon>Bacillati</taxon>
        <taxon>Actinomycetota</taxon>
        <taxon>Actinomycetes</taxon>
        <taxon>Micrococcales</taxon>
        <taxon>Bogoriellaceae</taxon>
        <taxon>Georgenia</taxon>
    </lineage>
</organism>
<keyword evidence="3" id="KW-1185">Reference proteome</keyword>
<feature type="non-terminal residue" evidence="2">
    <location>
        <position position="762"/>
    </location>
</feature>
<dbReference type="InterPro" id="IPR047900">
    <property type="entry name" value="Choice_anch_G"/>
</dbReference>
<name>A0ABW4L303_9MICO</name>
<evidence type="ECO:0000313" key="3">
    <source>
        <dbReference type="Proteomes" id="UP001597277"/>
    </source>
</evidence>
<dbReference type="EMBL" id="JBHUEE010000003">
    <property type="protein sequence ID" value="MFD1717856.1"/>
    <property type="molecule type" value="Genomic_DNA"/>
</dbReference>
<gene>
    <name evidence="2" type="ORF">ACFSE6_08420</name>
</gene>
<evidence type="ECO:0000313" key="2">
    <source>
        <dbReference type="EMBL" id="MFD1717856.1"/>
    </source>
</evidence>
<evidence type="ECO:0000256" key="1">
    <source>
        <dbReference type="SAM" id="MobiDB-lite"/>
    </source>
</evidence>
<reference evidence="3" key="1">
    <citation type="journal article" date="2019" name="Int. J. Syst. Evol. Microbiol.">
        <title>The Global Catalogue of Microorganisms (GCM) 10K type strain sequencing project: providing services to taxonomists for standard genome sequencing and annotation.</title>
        <authorList>
            <consortium name="The Broad Institute Genomics Platform"/>
            <consortium name="The Broad Institute Genome Sequencing Center for Infectious Disease"/>
            <person name="Wu L."/>
            <person name="Ma J."/>
        </authorList>
    </citation>
    <scope>NUCLEOTIDE SEQUENCE [LARGE SCALE GENOMIC DNA]</scope>
    <source>
        <strain evidence="3">JCM 17130</strain>
    </source>
</reference>
<protein>
    <submittedName>
        <fullName evidence="2">Choice-of-anchor G family protein</fullName>
    </submittedName>
</protein>
<dbReference type="PROSITE" id="PS51318">
    <property type="entry name" value="TAT"/>
    <property type="match status" value="1"/>
</dbReference>
<comment type="caution">
    <text evidence="2">The sequence shown here is derived from an EMBL/GenBank/DDBJ whole genome shotgun (WGS) entry which is preliminary data.</text>
</comment>
<dbReference type="NCBIfam" id="NF033766">
    <property type="entry name" value="choice_anch_G"/>
    <property type="match status" value="1"/>
</dbReference>
<dbReference type="InterPro" id="IPR006311">
    <property type="entry name" value="TAT_signal"/>
</dbReference>
<dbReference type="RefSeq" id="WP_388004971.1">
    <property type="nucleotide sequence ID" value="NZ_JBHUEE010000003.1"/>
</dbReference>
<sequence>MRHLSTPRSGPPDRRRRWWRRGLAAGAASTVAVAGYGLPAAAAVDNYPDDPAEAEASNIDSSVLGIDLAGGGRSDAGSVTNPGPNSQALNVDVLGSELVQLGNIEIPIDQLIDFGQIGALQSESEATSPVDARAISGIAAGDGSITLDGSDADFGAAEIDLLSLFNEAGVDGVTDLLVDEATMRLGAGGAEVVAENGEFLDPDGVGGPGQYRAGEASVLLSSPAIEEAAGMMYDAVGQIDGTMEDTVNQVLDLSSIINALPAGVQVDATVESNMQEEIFQALIAEPITTNNEVLTVDFSTGSATLHLDQIVSGDLRPGQPSGINNQNPNTELIDDELYPMIAETVHDLMEEATNIAVGAIEGALGSVTLHMTAGLESPAGSATATWDLNLMGDLTNIDCESSGLGGGALCATLTTAINALGPAISGVVQPVRDYVIGDAGQEIFNTLINDIKTGAITVPIRNALEPFIEMLAQVVSLQLNRQVTEVCTAPDGTELGSSLEVSALSLGLVQAADGARLNIGNAGVRMDACGLATDLDLTVDPTEVEPGESTAATGTGFTPDSTATVELIGPDGEPVGEPVNVDTDGNGEFTVDLPVPADAAPGDYIVRGTDETSGDQVETALVVLESGGLDLNIGLDPSEVAPGESTTVTGEGFTPDATASVQLVNPAGEPVGEPVPAETDGDGGFTVDLPVPEGAEPGDFTVVGTDDESGESAEAPLTVTEGDGGPGPIDPSIAVDPSEVAPGESTTVTGEGFTPDATASVQ</sequence>
<feature type="region of interest" description="Disordered" evidence="1">
    <location>
        <begin position="704"/>
        <end position="762"/>
    </location>
</feature>